<evidence type="ECO:0000256" key="5">
    <source>
        <dbReference type="ARBA" id="ARBA00047475"/>
    </source>
</evidence>
<evidence type="ECO:0000256" key="6">
    <source>
        <dbReference type="SAM" id="Phobius"/>
    </source>
</evidence>
<dbReference type="SUPFAM" id="SSF53756">
    <property type="entry name" value="UDP-Glycosyltransferase/glycogen phosphorylase"/>
    <property type="match status" value="2"/>
</dbReference>
<reference evidence="7" key="1">
    <citation type="journal article" date="2014" name="Nat. Genet.">
        <title>Genome and transcriptome of the porcine whipworm Trichuris suis.</title>
        <authorList>
            <person name="Jex A.R."/>
            <person name="Nejsum P."/>
            <person name="Schwarz E.M."/>
            <person name="Hu L."/>
            <person name="Young N.D."/>
            <person name="Hall R.S."/>
            <person name="Korhonen P.K."/>
            <person name="Liao S."/>
            <person name="Thamsborg S."/>
            <person name="Xia J."/>
            <person name="Xu P."/>
            <person name="Wang S."/>
            <person name="Scheerlinck J.P."/>
            <person name="Hofmann A."/>
            <person name="Sternberg P.W."/>
            <person name="Wang J."/>
            <person name="Gasser R.B."/>
        </authorList>
    </citation>
    <scope>NUCLEOTIDE SEQUENCE [LARGE SCALE GENOMIC DNA]</scope>
    <source>
        <strain evidence="7">DCEP-RM93F</strain>
    </source>
</reference>
<keyword evidence="6" id="KW-1133">Transmembrane helix</keyword>
<comment type="catalytic activity">
    <reaction evidence="5">
        <text>glucuronate acceptor + UDP-alpha-D-glucuronate = acceptor beta-D-glucuronoside + UDP + H(+)</text>
        <dbReference type="Rhea" id="RHEA:21032"/>
        <dbReference type="ChEBI" id="CHEBI:15378"/>
        <dbReference type="ChEBI" id="CHEBI:58052"/>
        <dbReference type="ChEBI" id="CHEBI:58223"/>
        <dbReference type="ChEBI" id="CHEBI:132367"/>
        <dbReference type="ChEBI" id="CHEBI:132368"/>
        <dbReference type="EC" id="2.4.1.17"/>
    </reaction>
</comment>
<dbReference type="EMBL" id="KL367606">
    <property type="protein sequence ID" value="KFD61933.1"/>
    <property type="molecule type" value="Genomic_DNA"/>
</dbReference>
<sequence>MFAHTGRLLRGALLILLCFTITANGLEVLLYSFGMSSSHAMFTNRFAVALTTQGHHVTTFLAPTRPGVKIPKFPNKEDLFEVESEEVVGNFKKMEQTIMRQIVNGKSTMWQLFNMPQAMHHMMMKTCSTIANDTAMRDRIRKHRYDVVVFHCVDTCLLGLINQTHNATVICLSAGNYITDLPAMMMAIPSNPSYIPHFFSAMSDIMTFPERMANAILQWTIRTLLQLPVSTLHQEMELLRRLTNSTIASFNDIAKPDGLIMNGEQFIDFPRPMLHDIIYMGNLESSSKKELSEEWRHLLNESNNGIIIFSLGSVVQESFIKEEIKNGLLKAFQKFPEHTIVWKLNDPTFLKHHTLPPHVHAFDWIPQRQLLNSQKVKLFITHGGYNSLLEITLAGVPMILIPLFGDQSGNVARAVRHRLGVQLPITKITADTVEEKMRLVLGNDELLRGALLILLCFTITANGLEVLLYSFGMSSSHAMFTNRFAVALTTQGHHVTTFLGPTRPGVKIPKFPNKEDLIVVESEEIVSNFKKMEQTIMRKIVNGKSTMWQLLKLPQTLHDMMVKTCSIVANDTALRDRIRRNHYDVVVSYCLDTCVFGLIDPTNKASIICLSAGNYVTDLTATAMAIPSNPSYIPHLLSATSDIMTFPERIVNAILQWTIRTLLQLPVPALNEEMKLLRRLTNSTITSFNDLAKPDGLIMNGEQFVDFPRPMLHDVIYMGNLESASKKELSEEWLNLLNESNKGIIVFALGSVVKESFVEETTKEGLLKAFQSFPEYTVVWKLDDPTFLKHHSLPQHVHAFDWIPQRQLLNSQKVKLFITHGGYNSLLEITLAGVPMILIPLFGDQPGNVARAVRHRLGVQLRMTEITADTMEEKMRLVLGNDEFAKRAKAFSAMLQDKIAPNEQFMAKRFEQMAYGKRSFKLLKAVNLPSLVALCLDVISLIALIIILMTFFIHAQCKETEE</sequence>
<dbReference type="Proteomes" id="UP000030758">
    <property type="component" value="Unassembled WGS sequence"/>
</dbReference>
<evidence type="ECO:0000256" key="4">
    <source>
        <dbReference type="ARBA" id="ARBA00022679"/>
    </source>
</evidence>
<keyword evidence="6" id="KW-0472">Membrane</keyword>
<dbReference type="EC" id="2.4.1.17" evidence="2"/>
<evidence type="ECO:0000256" key="1">
    <source>
        <dbReference type="ARBA" id="ARBA00009995"/>
    </source>
</evidence>
<dbReference type="AlphaFoldDB" id="A0A085MXI7"/>
<dbReference type="GO" id="GO:0015020">
    <property type="term" value="F:glucuronosyltransferase activity"/>
    <property type="evidence" value="ECO:0007669"/>
    <property type="project" value="UniProtKB-EC"/>
</dbReference>
<dbReference type="PANTHER" id="PTHR48043">
    <property type="entry name" value="EG:EG0003.4 PROTEIN-RELATED"/>
    <property type="match status" value="1"/>
</dbReference>
<keyword evidence="4" id="KW-0808">Transferase</keyword>
<proteinExistence type="inferred from homology"/>
<comment type="similarity">
    <text evidence="1">Belongs to the UDP-glycosyltransferase family.</text>
</comment>
<name>A0A085MXI7_9BILA</name>
<organism evidence="7">
    <name type="scientific">Trichuris suis</name>
    <name type="common">pig whipworm</name>
    <dbReference type="NCBI Taxonomy" id="68888"/>
    <lineage>
        <taxon>Eukaryota</taxon>
        <taxon>Metazoa</taxon>
        <taxon>Ecdysozoa</taxon>
        <taxon>Nematoda</taxon>
        <taxon>Enoplea</taxon>
        <taxon>Dorylaimia</taxon>
        <taxon>Trichinellida</taxon>
        <taxon>Trichuridae</taxon>
        <taxon>Trichuris</taxon>
    </lineage>
</organism>
<dbReference type="Pfam" id="PF00201">
    <property type="entry name" value="UDPGT"/>
    <property type="match status" value="2"/>
</dbReference>
<evidence type="ECO:0000256" key="2">
    <source>
        <dbReference type="ARBA" id="ARBA00012544"/>
    </source>
</evidence>
<dbReference type="FunFam" id="3.40.50.2000:FF:000021">
    <property type="entry name" value="UDP-glucuronosyltransferase"/>
    <property type="match status" value="2"/>
</dbReference>
<feature type="transmembrane region" description="Helical" evidence="6">
    <location>
        <begin position="931"/>
        <end position="953"/>
    </location>
</feature>
<evidence type="ECO:0000256" key="3">
    <source>
        <dbReference type="ARBA" id="ARBA00022676"/>
    </source>
</evidence>
<evidence type="ECO:0000313" key="7">
    <source>
        <dbReference type="EMBL" id="KFD61933.1"/>
    </source>
</evidence>
<dbReference type="InterPro" id="IPR050271">
    <property type="entry name" value="UDP-glycosyltransferase"/>
</dbReference>
<gene>
    <name evidence="7" type="ORF">M514_07687</name>
</gene>
<keyword evidence="6" id="KW-0812">Transmembrane</keyword>
<dbReference type="CDD" id="cd03784">
    <property type="entry name" value="GT1_Gtf-like"/>
    <property type="match status" value="2"/>
</dbReference>
<dbReference type="PANTHER" id="PTHR48043:SF145">
    <property type="entry name" value="FI06409P-RELATED"/>
    <property type="match status" value="1"/>
</dbReference>
<keyword evidence="3" id="KW-0328">Glycosyltransferase</keyword>
<protein>
    <recommendedName>
        <fullName evidence="2">glucuronosyltransferase</fullName>
        <ecNumber evidence="2">2.4.1.17</ecNumber>
    </recommendedName>
</protein>
<dbReference type="Gene3D" id="3.40.50.2000">
    <property type="entry name" value="Glycogen Phosphorylase B"/>
    <property type="match status" value="2"/>
</dbReference>
<accession>A0A085MXI7</accession>
<dbReference type="InterPro" id="IPR002213">
    <property type="entry name" value="UDP_glucos_trans"/>
</dbReference>